<organism evidence="2 3">
    <name type="scientific">Haloferax larsenii</name>
    <dbReference type="NCBI Taxonomy" id="302484"/>
    <lineage>
        <taxon>Archaea</taxon>
        <taxon>Methanobacteriati</taxon>
        <taxon>Methanobacteriota</taxon>
        <taxon>Stenosarchaea group</taxon>
        <taxon>Halobacteria</taxon>
        <taxon>Halobacteriales</taxon>
        <taxon>Haloferacaceae</taxon>
        <taxon>Haloferax</taxon>
    </lineage>
</organism>
<evidence type="ECO:0000313" key="2">
    <source>
        <dbReference type="EMBL" id="SEL18292.1"/>
    </source>
</evidence>
<proteinExistence type="predicted"/>
<evidence type="ECO:0000256" key="1">
    <source>
        <dbReference type="SAM" id="Phobius"/>
    </source>
</evidence>
<reference evidence="2 3" key="1">
    <citation type="submission" date="2016-10" db="EMBL/GenBank/DDBJ databases">
        <authorList>
            <person name="de Groot N.N."/>
        </authorList>
    </citation>
    <scope>NUCLEOTIDE SEQUENCE [LARGE SCALE GENOMIC DNA]</scope>
    <source>
        <strain evidence="2 3">CDM_5</strain>
    </source>
</reference>
<dbReference type="Proteomes" id="UP000183894">
    <property type="component" value="Unassembled WGS sequence"/>
</dbReference>
<dbReference type="RefSeq" id="WP_074793225.1">
    <property type="nucleotide sequence ID" value="NZ_FOAD01000003.1"/>
</dbReference>
<sequence>MASENDPELKKKVVNGLRFASMVAFGISTSVPEFYLAAPFGALSIRLREHANRLRDNGYVRTGVDSDSDIRFFRVKGTFWNRPFTIAV</sequence>
<keyword evidence="1" id="KW-0812">Transmembrane</keyword>
<evidence type="ECO:0000313" key="3">
    <source>
        <dbReference type="Proteomes" id="UP000183894"/>
    </source>
</evidence>
<keyword evidence="1" id="KW-1133">Transmembrane helix</keyword>
<feature type="transmembrane region" description="Helical" evidence="1">
    <location>
        <begin position="20"/>
        <end position="45"/>
    </location>
</feature>
<dbReference type="AlphaFoldDB" id="A0A1H7N3Z4"/>
<protein>
    <submittedName>
        <fullName evidence="2">Uncharacterized protein</fullName>
    </submittedName>
</protein>
<accession>A0A1H7N3Z4</accession>
<name>A0A1H7N3Z4_HALLR</name>
<keyword evidence="1" id="KW-0472">Membrane</keyword>
<dbReference type="EMBL" id="FOAD01000003">
    <property type="protein sequence ID" value="SEL18292.1"/>
    <property type="molecule type" value="Genomic_DNA"/>
</dbReference>
<gene>
    <name evidence="2" type="ORF">SAMN04488691_103186</name>
</gene>